<comment type="pathway">
    <text evidence="2 11">Cofactor biosynthesis; NAD(+) biosynthesis; deamido-NAD(+) from nicotinate D-ribonucleotide: step 1/1.</text>
</comment>
<evidence type="ECO:0000256" key="7">
    <source>
        <dbReference type="ARBA" id="ARBA00022741"/>
    </source>
</evidence>
<keyword evidence="8 11" id="KW-0067">ATP-binding</keyword>
<evidence type="ECO:0000256" key="3">
    <source>
        <dbReference type="ARBA" id="ARBA00009014"/>
    </source>
</evidence>
<dbReference type="EC" id="2.7.7.18" evidence="11"/>
<dbReference type="InterPro" id="IPR005248">
    <property type="entry name" value="NadD/NMNAT"/>
</dbReference>
<evidence type="ECO:0000256" key="2">
    <source>
        <dbReference type="ARBA" id="ARBA00005019"/>
    </source>
</evidence>
<name>A0ABN5RCV9_BORGP</name>
<evidence type="ECO:0000313" key="13">
    <source>
        <dbReference type="EMBL" id="AZA26389.1"/>
    </source>
</evidence>
<keyword evidence="9 11" id="KW-0520">NAD</keyword>
<accession>A0ABN5RCV9</accession>
<evidence type="ECO:0000313" key="14">
    <source>
        <dbReference type="Proteomes" id="UP000274630"/>
    </source>
</evidence>
<dbReference type="NCBIfam" id="TIGR00482">
    <property type="entry name" value="nicotinate (nicotinamide) nucleotide adenylyltransferase"/>
    <property type="match status" value="1"/>
</dbReference>
<dbReference type="NCBIfam" id="TIGR00125">
    <property type="entry name" value="cyt_tran_rel"/>
    <property type="match status" value="1"/>
</dbReference>
<evidence type="ECO:0000256" key="4">
    <source>
        <dbReference type="ARBA" id="ARBA00022642"/>
    </source>
</evidence>
<dbReference type="InterPro" id="IPR004821">
    <property type="entry name" value="Cyt_trans-like"/>
</dbReference>
<evidence type="ECO:0000256" key="11">
    <source>
        <dbReference type="HAMAP-Rule" id="MF_00244"/>
    </source>
</evidence>
<dbReference type="RefSeq" id="WP_011194075.1">
    <property type="nucleotide sequence ID" value="NC_006156.1"/>
</dbReference>
<sequence>MRIAILGGTYNPIHIGHIFLAKEIEFLLNIDKVIFIPTCNPAHKLISEDVTVQNRIDMLKLALENENKILIDDCDIINGGITYTVDTISCVKKKYKNDKLFLVIGDDLFQNFDSWKDPQSIVSSVDLVVAHRIYKERLKSSFKHIYIDNKIIPISSSEIRNRIANGLPVSYLLPCSVLKYIKDNNLYVKKVNICERI</sequence>
<dbReference type="Pfam" id="PF01467">
    <property type="entry name" value="CTP_transf_like"/>
    <property type="match status" value="1"/>
</dbReference>
<keyword evidence="4 11" id="KW-0662">Pyridine nucleotide biosynthesis</keyword>
<keyword evidence="7 11" id="KW-0547">Nucleotide-binding</keyword>
<dbReference type="InterPro" id="IPR014729">
    <property type="entry name" value="Rossmann-like_a/b/a_fold"/>
</dbReference>
<dbReference type="GO" id="GO:0016779">
    <property type="term" value="F:nucleotidyltransferase activity"/>
    <property type="evidence" value="ECO:0007669"/>
    <property type="project" value="UniProtKB-KW"/>
</dbReference>
<dbReference type="Gene3D" id="3.40.50.620">
    <property type="entry name" value="HUPs"/>
    <property type="match status" value="1"/>
</dbReference>
<dbReference type="GeneID" id="45161581"/>
<comment type="catalytic activity">
    <reaction evidence="10 11">
        <text>nicotinate beta-D-ribonucleotide + ATP + H(+) = deamido-NAD(+) + diphosphate</text>
        <dbReference type="Rhea" id="RHEA:22860"/>
        <dbReference type="ChEBI" id="CHEBI:15378"/>
        <dbReference type="ChEBI" id="CHEBI:30616"/>
        <dbReference type="ChEBI" id="CHEBI:33019"/>
        <dbReference type="ChEBI" id="CHEBI:57502"/>
        <dbReference type="ChEBI" id="CHEBI:58437"/>
        <dbReference type="EC" id="2.7.7.18"/>
    </reaction>
</comment>
<evidence type="ECO:0000256" key="9">
    <source>
        <dbReference type="ARBA" id="ARBA00023027"/>
    </source>
</evidence>
<feature type="domain" description="Cytidyltransferase-like" evidence="12">
    <location>
        <begin position="5"/>
        <end position="162"/>
    </location>
</feature>
<keyword evidence="6 11" id="KW-0548">Nucleotidyltransferase</keyword>
<evidence type="ECO:0000256" key="10">
    <source>
        <dbReference type="ARBA" id="ARBA00048721"/>
    </source>
</evidence>
<dbReference type="NCBIfam" id="NF000840">
    <property type="entry name" value="PRK00071.1-3"/>
    <property type="match status" value="1"/>
</dbReference>
<evidence type="ECO:0000256" key="6">
    <source>
        <dbReference type="ARBA" id="ARBA00022695"/>
    </source>
</evidence>
<keyword evidence="5 11" id="KW-0808">Transferase</keyword>
<dbReference type="EMBL" id="CP028872">
    <property type="protein sequence ID" value="AZA26389.1"/>
    <property type="molecule type" value="Genomic_DNA"/>
</dbReference>
<dbReference type="PANTHER" id="PTHR39321:SF3">
    <property type="entry name" value="PHOSPHOPANTETHEINE ADENYLYLTRANSFERASE"/>
    <property type="match status" value="1"/>
</dbReference>
<comment type="similarity">
    <text evidence="3 11">Belongs to the NadD family.</text>
</comment>
<dbReference type="PANTHER" id="PTHR39321">
    <property type="entry name" value="NICOTINATE-NUCLEOTIDE ADENYLYLTRANSFERASE-RELATED"/>
    <property type="match status" value="1"/>
</dbReference>
<evidence type="ECO:0000256" key="5">
    <source>
        <dbReference type="ARBA" id="ARBA00022679"/>
    </source>
</evidence>
<keyword evidence="14" id="KW-1185">Reference proteome</keyword>
<evidence type="ECO:0000256" key="8">
    <source>
        <dbReference type="ARBA" id="ARBA00022840"/>
    </source>
</evidence>
<dbReference type="CDD" id="cd02165">
    <property type="entry name" value="NMNAT"/>
    <property type="match status" value="1"/>
</dbReference>
<comment type="function">
    <text evidence="1 11">Catalyzes the reversible adenylation of nicotinate mononucleotide (NaMN) to nicotinic acid adenine dinucleotide (NaAD).</text>
</comment>
<organism evidence="13 14">
    <name type="scientific">Borrelia garinii subsp. bavariensis (strain ATCC BAA-2496 / DSM 23469 / PBi)</name>
    <name type="common">Borreliella bavariensis</name>
    <dbReference type="NCBI Taxonomy" id="290434"/>
    <lineage>
        <taxon>Bacteria</taxon>
        <taxon>Pseudomonadati</taxon>
        <taxon>Spirochaetota</taxon>
        <taxon>Spirochaetia</taxon>
        <taxon>Spirochaetales</taxon>
        <taxon>Borreliaceae</taxon>
        <taxon>Borreliella</taxon>
    </lineage>
</organism>
<proteinExistence type="inferred from homology"/>
<reference evidence="14" key="1">
    <citation type="submission" date="2018-04" db="EMBL/GenBank/DDBJ databases">
        <title>Whole Genome Assembly of Borrelia bavariensis PBi.</title>
        <authorList>
            <person name="Margos G."/>
        </authorList>
    </citation>
    <scope>NUCLEOTIDE SEQUENCE [LARGE SCALE GENOMIC DNA]</scope>
    <source>
        <strain evidence="14">PBi</strain>
    </source>
</reference>
<evidence type="ECO:0000259" key="12">
    <source>
        <dbReference type="Pfam" id="PF01467"/>
    </source>
</evidence>
<protein>
    <recommendedName>
        <fullName evidence="11">Probable nicotinate-nucleotide adenylyltransferase</fullName>
        <ecNumber evidence="11">2.7.7.18</ecNumber>
    </recommendedName>
    <alternativeName>
        <fullName evidence="11">Deamido-NAD(+) diphosphorylase</fullName>
    </alternativeName>
    <alternativeName>
        <fullName evidence="11">Deamido-NAD(+) pyrophosphorylase</fullName>
    </alternativeName>
    <alternativeName>
        <fullName evidence="11">Nicotinate mononucleotide adenylyltransferase</fullName>
        <shortName evidence="11">NaMN adenylyltransferase</shortName>
    </alternativeName>
</protein>
<gene>
    <name evidence="11 13" type="primary">nadD</name>
    <name evidence="13" type="ORF">DB299_00315</name>
</gene>
<dbReference type="HAMAP" id="MF_00244">
    <property type="entry name" value="NaMN_adenylyltr"/>
    <property type="match status" value="1"/>
</dbReference>
<dbReference type="SUPFAM" id="SSF52374">
    <property type="entry name" value="Nucleotidylyl transferase"/>
    <property type="match status" value="1"/>
</dbReference>
<dbReference type="Proteomes" id="UP000274630">
    <property type="component" value="Chromosome"/>
</dbReference>
<evidence type="ECO:0000256" key="1">
    <source>
        <dbReference type="ARBA" id="ARBA00002324"/>
    </source>
</evidence>